<dbReference type="OrthoDB" id="4515757at2"/>
<sequence length="292" mass="31786">MSEDFTVNVVVFRLRAPAGAVFASTPTRDDAAIRRAWRSATRHRRVDPTEVVAVHSEWEPSSADKDYLATTFPAAHCTHRFPRPTAEGWDQAFARARHAVAEVVRLRAADRGAELLPLLWSRSAPASAALSRLPHAPLVPGRVAVSLAWLDWAGAPAAPDHVTTDDYDEMGAPPFAELLATAGRNLTQGLRVDTQHSDHGDLLTLTRQPRLAASAVAVEGFHARMARRLADDRLVVGLPTPDYLLIAGARSDWLDLIREEVLTTTPRAADPLLPTVLLVEPTGIRVVAERIG</sequence>
<evidence type="ECO:0000313" key="1">
    <source>
        <dbReference type="EMBL" id="PPK71176.1"/>
    </source>
</evidence>
<protein>
    <submittedName>
        <fullName evidence="1">Uncharacterized protein</fullName>
    </submittedName>
</protein>
<dbReference type="EMBL" id="PTIX01000001">
    <property type="protein sequence ID" value="PPK71176.1"/>
    <property type="molecule type" value="Genomic_DNA"/>
</dbReference>
<gene>
    <name evidence="1" type="ORF">CLV40_101365</name>
</gene>
<dbReference type="AlphaFoldDB" id="A0A2S6H183"/>
<name>A0A2S6H183_9PSEU</name>
<organism evidence="1 2">
    <name type="scientific">Actinokineospora auranticolor</name>
    <dbReference type="NCBI Taxonomy" id="155976"/>
    <lineage>
        <taxon>Bacteria</taxon>
        <taxon>Bacillati</taxon>
        <taxon>Actinomycetota</taxon>
        <taxon>Actinomycetes</taxon>
        <taxon>Pseudonocardiales</taxon>
        <taxon>Pseudonocardiaceae</taxon>
        <taxon>Actinokineospora</taxon>
    </lineage>
</organism>
<comment type="caution">
    <text evidence="1">The sequence shown here is derived from an EMBL/GenBank/DDBJ whole genome shotgun (WGS) entry which is preliminary data.</text>
</comment>
<keyword evidence="2" id="KW-1185">Reference proteome</keyword>
<evidence type="ECO:0000313" key="2">
    <source>
        <dbReference type="Proteomes" id="UP000239203"/>
    </source>
</evidence>
<reference evidence="1 2" key="1">
    <citation type="submission" date="2018-02" db="EMBL/GenBank/DDBJ databases">
        <title>Genomic Encyclopedia of Archaeal and Bacterial Type Strains, Phase II (KMG-II): from individual species to whole genera.</title>
        <authorList>
            <person name="Goeker M."/>
        </authorList>
    </citation>
    <scope>NUCLEOTIDE SEQUENCE [LARGE SCALE GENOMIC DNA]</scope>
    <source>
        <strain evidence="1 2">YU 961-1</strain>
    </source>
</reference>
<dbReference type="RefSeq" id="WP_104476187.1">
    <property type="nucleotide sequence ID" value="NZ_CP154825.1"/>
</dbReference>
<accession>A0A2S6H183</accession>
<dbReference type="Proteomes" id="UP000239203">
    <property type="component" value="Unassembled WGS sequence"/>
</dbReference>
<proteinExistence type="predicted"/>